<evidence type="ECO:0000256" key="2">
    <source>
        <dbReference type="SAM" id="Phobius"/>
    </source>
</evidence>
<feature type="transmembrane region" description="Helical" evidence="2">
    <location>
        <begin position="88"/>
        <end position="107"/>
    </location>
</feature>
<dbReference type="OrthoDB" id="4557964at2"/>
<protein>
    <submittedName>
        <fullName evidence="3">Uncharacterized protein</fullName>
    </submittedName>
</protein>
<name>A0A1H0X4G5_9PSEU</name>
<gene>
    <name evidence="3" type="ORF">SAMN05421507_13421</name>
</gene>
<sequence length="108" mass="11326">MIDDPELTIAGQKEPSAPNPFDGVQPDLSVWGGAFESAWQTLLAGVWGLAFLVVAFGAVRAVVELQRAKKGGYSADVHEHTESVKKSAFALIALAGLGVLFGAVISIF</sequence>
<accession>A0A1H0X4G5</accession>
<proteinExistence type="predicted"/>
<evidence type="ECO:0000313" key="4">
    <source>
        <dbReference type="Proteomes" id="UP000199691"/>
    </source>
</evidence>
<dbReference type="AlphaFoldDB" id="A0A1H0X4G5"/>
<dbReference type="STRING" id="641025.SAMN05421507_13421"/>
<feature type="transmembrane region" description="Helical" evidence="2">
    <location>
        <begin position="38"/>
        <end position="63"/>
    </location>
</feature>
<dbReference type="Proteomes" id="UP000199691">
    <property type="component" value="Unassembled WGS sequence"/>
</dbReference>
<evidence type="ECO:0000256" key="1">
    <source>
        <dbReference type="SAM" id="MobiDB-lite"/>
    </source>
</evidence>
<dbReference type="EMBL" id="FNIX01000034">
    <property type="protein sequence ID" value="SDP97844.1"/>
    <property type="molecule type" value="Genomic_DNA"/>
</dbReference>
<feature type="region of interest" description="Disordered" evidence="1">
    <location>
        <begin position="1"/>
        <end position="24"/>
    </location>
</feature>
<dbReference type="RefSeq" id="WP_090105339.1">
    <property type="nucleotide sequence ID" value="NZ_FNIX01000034.1"/>
</dbReference>
<keyword evidence="2" id="KW-0472">Membrane</keyword>
<keyword evidence="2" id="KW-1133">Transmembrane helix</keyword>
<keyword evidence="2" id="KW-0812">Transmembrane</keyword>
<reference evidence="4" key="1">
    <citation type="submission" date="2016-10" db="EMBL/GenBank/DDBJ databases">
        <authorList>
            <person name="Varghese N."/>
            <person name="Submissions S."/>
        </authorList>
    </citation>
    <scope>NUCLEOTIDE SEQUENCE [LARGE SCALE GENOMIC DNA]</scope>
    <source>
        <strain evidence="4">CGMCC 4.6609</strain>
    </source>
</reference>
<keyword evidence="4" id="KW-1185">Reference proteome</keyword>
<evidence type="ECO:0000313" key="3">
    <source>
        <dbReference type="EMBL" id="SDP97844.1"/>
    </source>
</evidence>
<organism evidence="3 4">
    <name type="scientific">Lentzea jiangxiensis</name>
    <dbReference type="NCBI Taxonomy" id="641025"/>
    <lineage>
        <taxon>Bacteria</taxon>
        <taxon>Bacillati</taxon>
        <taxon>Actinomycetota</taxon>
        <taxon>Actinomycetes</taxon>
        <taxon>Pseudonocardiales</taxon>
        <taxon>Pseudonocardiaceae</taxon>
        <taxon>Lentzea</taxon>
    </lineage>
</organism>